<dbReference type="AlphaFoldDB" id="A0A0D2F3X7"/>
<dbReference type="EMBL" id="KN846963">
    <property type="protein sequence ID" value="KIW62593.1"/>
    <property type="molecule type" value="Genomic_DNA"/>
</dbReference>
<protein>
    <submittedName>
        <fullName evidence="1">Uncharacterized protein</fullName>
    </submittedName>
</protein>
<sequence length="132" mass="14441">MQLDFEILEHSGNPFIRLEDKLFSAANARVDGSWTDGALQLADKAYKSGAASNMSTRNDIIRSLPFADLAVGSCRRAGLRGNGTGLEEGRCHGLVMPQVKTFEEIQQVGKLSLVREWWKVGGQHDIDGGCHL</sequence>
<gene>
    <name evidence="1" type="ORF">PV04_10754</name>
</gene>
<organism evidence="1 2">
    <name type="scientific">Phialophora macrospora</name>
    <dbReference type="NCBI Taxonomy" id="1851006"/>
    <lineage>
        <taxon>Eukaryota</taxon>
        <taxon>Fungi</taxon>
        <taxon>Dikarya</taxon>
        <taxon>Ascomycota</taxon>
        <taxon>Pezizomycotina</taxon>
        <taxon>Eurotiomycetes</taxon>
        <taxon>Chaetothyriomycetidae</taxon>
        <taxon>Chaetothyriales</taxon>
        <taxon>Herpotrichiellaceae</taxon>
        <taxon>Phialophora</taxon>
    </lineage>
</organism>
<keyword evidence="2" id="KW-1185">Reference proteome</keyword>
<reference evidence="1 2" key="1">
    <citation type="submission" date="2015-01" db="EMBL/GenBank/DDBJ databases">
        <title>The Genome Sequence of Capronia semiimmersa CBS27337.</title>
        <authorList>
            <consortium name="The Broad Institute Genomics Platform"/>
            <person name="Cuomo C."/>
            <person name="de Hoog S."/>
            <person name="Gorbushina A."/>
            <person name="Stielow B."/>
            <person name="Teixiera M."/>
            <person name="Abouelleil A."/>
            <person name="Chapman S.B."/>
            <person name="Priest M."/>
            <person name="Young S.K."/>
            <person name="Wortman J."/>
            <person name="Nusbaum C."/>
            <person name="Birren B."/>
        </authorList>
    </citation>
    <scope>NUCLEOTIDE SEQUENCE [LARGE SCALE GENOMIC DNA]</scope>
    <source>
        <strain evidence="1 2">CBS 27337</strain>
    </source>
</reference>
<dbReference type="HOGENOM" id="CLU_1916820_0_0_1"/>
<evidence type="ECO:0000313" key="2">
    <source>
        <dbReference type="Proteomes" id="UP000054266"/>
    </source>
</evidence>
<accession>A0A0D2F3X7</accession>
<evidence type="ECO:0000313" key="1">
    <source>
        <dbReference type="EMBL" id="KIW62593.1"/>
    </source>
</evidence>
<proteinExistence type="predicted"/>
<dbReference type="Proteomes" id="UP000054266">
    <property type="component" value="Unassembled WGS sequence"/>
</dbReference>
<name>A0A0D2F3X7_9EURO</name>